<dbReference type="OrthoDB" id="869379at2"/>
<protein>
    <submittedName>
        <fullName evidence="1">Lecithin:cholesterol acyltransferase</fullName>
    </submittedName>
</protein>
<dbReference type="Proteomes" id="UP000292423">
    <property type="component" value="Unassembled WGS sequence"/>
</dbReference>
<dbReference type="GO" id="GO:0006629">
    <property type="term" value="P:lipid metabolic process"/>
    <property type="evidence" value="ECO:0007669"/>
    <property type="project" value="InterPro"/>
</dbReference>
<dbReference type="Pfam" id="PF02450">
    <property type="entry name" value="LCAT"/>
    <property type="match status" value="1"/>
</dbReference>
<accession>A0A4Q7ZA43</accession>
<evidence type="ECO:0000313" key="1">
    <source>
        <dbReference type="EMBL" id="RZU46755.1"/>
    </source>
</evidence>
<comment type="caution">
    <text evidence="1">The sequence shown here is derived from an EMBL/GenBank/DDBJ whole genome shotgun (WGS) entry which is preliminary data.</text>
</comment>
<dbReference type="InterPro" id="IPR003386">
    <property type="entry name" value="LACT/PDAT_acylTrfase"/>
</dbReference>
<proteinExistence type="predicted"/>
<keyword evidence="2" id="KW-1185">Reference proteome</keyword>
<dbReference type="RefSeq" id="WP_130411641.1">
    <property type="nucleotide sequence ID" value="NZ_SHKX01000011.1"/>
</dbReference>
<name>A0A4Q7ZA43_9GAMM</name>
<dbReference type="GO" id="GO:0008374">
    <property type="term" value="F:O-acyltransferase activity"/>
    <property type="evidence" value="ECO:0007669"/>
    <property type="project" value="InterPro"/>
</dbReference>
<dbReference type="InterPro" id="IPR029058">
    <property type="entry name" value="AB_hydrolase_fold"/>
</dbReference>
<dbReference type="AlphaFoldDB" id="A0A4Q7ZA43"/>
<reference evidence="1 2" key="1">
    <citation type="submission" date="2019-02" db="EMBL/GenBank/DDBJ databases">
        <title>Genomic Encyclopedia of Type Strains, Phase IV (KMG-IV): sequencing the most valuable type-strain genomes for metagenomic binning, comparative biology and taxonomic classification.</title>
        <authorList>
            <person name="Goeker M."/>
        </authorList>
    </citation>
    <scope>NUCLEOTIDE SEQUENCE [LARGE SCALE GENOMIC DNA]</scope>
    <source>
        <strain evidence="1 2">DSM 105135</strain>
    </source>
</reference>
<gene>
    <name evidence="1" type="ORF">EV700_1136</name>
</gene>
<evidence type="ECO:0000313" key="2">
    <source>
        <dbReference type="Proteomes" id="UP000292423"/>
    </source>
</evidence>
<dbReference type="EMBL" id="SHKX01000011">
    <property type="protein sequence ID" value="RZU46755.1"/>
    <property type="molecule type" value="Genomic_DNA"/>
</dbReference>
<dbReference type="SUPFAM" id="SSF53474">
    <property type="entry name" value="alpha/beta-Hydrolases"/>
    <property type="match status" value="1"/>
</dbReference>
<sequence>MSDDAKALPTAKSGLVKNLQHAGAIVHAASLSARELTHLVAEIHGTITRLPSPLNRSHEADISHAPFPYRIVAGAFNWVAKLAGALAPETAEFEGPMPLRVQAALNGVSGDKLARWDSPLAIPMSLRDAQGAELDWEAWRQSSSVGHVFILHGLCCSEIEWQNPEGAAFAQELQARGYAVGWLRYNTGKAIHANGEELDAWLEDFFADSDKPLLMIGHSMGGLLIRSACYWAEKEGHRWTRNLSHIALLGTPHLGAPLERLGNQANSILGLTPYTKPLMRLGNIRSRGIKDLRHGWITPDHSMPALPQHPETLMLACAINDSHRDNLVGDGWVPVSSALAMKDNTELLSGPKVQREFINDLSHIPIMSDARVYQLLREWLGIPQPAHAAPTLIEETRDGETTAPAV</sequence>
<keyword evidence="1" id="KW-0012">Acyltransferase</keyword>
<keyword evidence="1" id="KW-0808">Transferase</keyword>
<dbReference type="Gene3D" id="3.40.50.1820">
    <property type="entry name" value="alpha/beta hydrolase"/>
    <property type="match status" value="1"/>
</dbReference>
<organism evidence="1 2">
    <name type="scientific">Fluviicoccus keumensis</name>
    <dbReference type="NCBI Taxonomy" id="1435465"/>
    <lineage>
        <taxon>Bacteria</taxon>
        <taxon>Pseudomonadati</taxon>
        <taxon>Pseudomonadota</taxon>
        <taxon>Gammaproteobacteria</taxon>
        <taxon>Moraxellales</taxon>
        <taxon>Moraxellaceae</taxon>
        <taxon>Fluviicoccus</taxon>
    </lineage>
</organism>